<evidence type="ECO:0000313" key="2">
    <source>
        <dbReference type="Proteomes" id="UP000027361"/>
    </source>
</evidence>
<sequence length="486" mass="54028">MVCPKGSLLSVRTSELFTRLGSACNVFSSESIKGLNLALCLLFEYLLGPNSRFWGYLQSLPDAVNLPYFWSEGDERRHALAGTEAERLLQRAKGMETEISANVLKEFLQNQGMSLISRALTWSDAANSSHDAPRCFKLRELHRYKGECRSNLTQVLHLTFQNAFSLVSSRAFVVDLYHGMSMCPVADIFDHAEDHHAHFESEDAVCQHCGRLAARGCKHALEPLLSASLPPQQPSLPSEYLPLQLYDDPVVIRAVRPIGAGEHVFNTYGRLSNAELLLRYGFALDIATEFDRSTWNPQQDAEMLQLGAAFECEEIGALHRALTIACNVPVTSAEAACDTLFHEIIESDSGSTAVVAIDAEGRASIQLWRLALVLASGKAQDVDEFFFHHAAISLLRNATDTSVNADDIGDFGVGNSAHRASMRLCTLFRRRIEGLQVRNAIEEEAAFDMMEKSSDATLVAVLRHAQQEYYALKTAYERFNHSNFYN</sequence>
<dbReference type="PANTHER" id="PTHR13271">
    <property type="entry name" value="UNCHARACTERIZED PUTATIVE METHYLTRANSFERASE"/>
    <property type="match status" value="1"/>
</dbReference>
<dbReference type="GO" id="GO:0016279">
    <property type="term" value="F:protein-lysine N-methyltransferase activity"/>
    <property type="evidence" value="ECO:0007669"/>
    <property type="project" value="TreeGrafter"/>
</dbReference>
<proteinExistence type="predicted"/>
<dbReference type="InParanoid" id="A0A066VDD4"/>
<dbReference type="GeneID" id="25265155"/>
<comment type="caution">
    <text evidence="1">The sequence shown here is derived from an EMBL/GenBank/DDBJ whole genome shotgun (WGS) entry which is preliminary data.</text>
</comment>
<dbReference type="OrthoDB" id="441812at2759"/>
<protein>
    <submittedName>
        <fullName evidence="1">SET domain-containing protein</fullName>
    </submittedName>
</protein>
<dbReference type="Proteomes" id="UP000027361">
    <property type="component" value="Unassembled WGS sequence"/>
</dbReference>
<reference evidence="1 2" key="1">
    <citation type="submission" date="2014-05" db="EMBL/GenBank/DDBJ databases">
        <title>Draft genome sequence of a rare smut relative, Tilletiaria anomala UBC 951.</title>
        <authorList>
            <consortium name="DOE Joint Genome Institute"/>
            <person name="Toome M."/>
            <person name="Kuo A."/>
            <person name="Henrissat B."/>
            <person name="Lipzen A."/>
            <person name="Tritt A."/>
            <person name="Yoshinaga Y."/>
            <person name="Zane M."/>
            <person name="Barry K."/>
            <person name="Grigoriev I.V."/>
            <person name="Spatafora J.W."/>
            <person name="Aimea M.C."/>
        </authorList>
    </citation>
    <scope>NUCLEOTIDE SEQUENCE [LARGE SCALE GENOMIC DNA]</scope>
    <source>
        <strain evidence="1 2">UBC 951</strain>
    </source>
</reference>
<evidence type="ECO:0000313" key="1">
    <source>
        <dbReference type="EMBL" id="KDN39461.1"/>
    </source>
</evidence>
<dbReference type="CDD" id="cd10527">
    <property type="entry name" value="SET_LSMT"/>
    <property type="match status" value="1"/>
</dbReference>
<gene>
    <name evidence="1" type="ORF">K437DRAFT_259059</name>
</gene>
<dbReference type="STRING" id="1037660.A0A066VDD4"/>
<dbReference type="RefSeq" id="XP_013241050.1">
    <property type="nucleotide sequence ID" value="XM_013385596.1"/>
</dbReference>
<name>A0A066VDD4_TILAU</name>
<dbReference type="InterPro" id="IPR046341">
    <property type="entry name" value="SET_dom_sf"/>
</dbReference>
<dbReference type="EMBL" id="JMSN01000104">
    <property type="protein sequence ID" value="KDN39461.1"/>
    <property type="molecule type" value="Genomic_DNA"/>
</dbReference>
<dbReference type="GO" id="GO:0005634">
    <property type="term" value="C:nucleus"/>
    <property type="evidence" value="ECO:0007669"/>
    <property type="project" value="TreeGrafter"/>
</dbReference>
<accession>A0A066VDD4</accession>
<dbReference type="InterPro" id="IPR050600">
    <property type="entry name" value="SETD3_SETD6_MTase"/>
</dbReference>
<dbReference type="AlphaFoldDB" id="A0A066VDD4"/>
<dbReference type="Gene3D" id="3.90.1410.10">
    <property type="entry name" value="set domain protein methyltransferase, domain 1"/>
    <property type="match status" value="1"/>
</dbReference>
<dbReference type="SUPFAM" id="SSF82199">
    <property type="entry name" value="SET domain"/>
    <property type="match status" value="1"/>
</dbReference>
<dbReference type="HOGENOM" id="CLU_584042_0_0_1"/>
<keyword evidence="2" id="KW-1185">Reference proteome</keyword>
<organism evidence="1 2">
    <name type="scientific">Tilletiaria anomala (strain ATCC 24038 / CBS 436.72 / UBC 951)</name>
    <dbReference type="NCBI Taxonomy" id="1037660"/>
    <lineage>
        <taxon>Eukaryota</taxon>
        <taxon>Fungi</taxon>
        <taxon>Dikarya</taxon>
        <taxon>Basidiomycota</taxon>
        <taxon>Ustilaginomycotina</taxon>
        <taxon>Exobasidiomycetes</taxon>
        <taxon>Georgefischeriales</taxon>
        <taxon>Tilletiariaceae</taxon>
        <taxon>Tilletiaria</taxon>
    </lineage>
</organism>
<dbReference type="PANTHER" id="PTHR13271:SF34">
    <property type="entry name" value="N-LYSINE METHYLTRANSFERASE SETD6"/>
    <property type="match status" value="1"/>
</dbReference>